<dbReference type="RefSeq" id="WP_182297268.1">
    <property type="nucleotide sequence ID" value="NZ_CP059851.1"/>
</dbReference>
<dbReference type="AlphaFoldDB" id="A0A7G5IJA3"/>
<gene>
    <name evidence="3" type="ORF">H3309_02775</name>
</gene>
<evidence type="ECO:0000313" key="4">
    <source>
        <dbReference type="Proteomes" id="UP000515292"/>
    </source>
</evidence>
<feature type="compositionally biased region" description="Basic and acidic residues" evidence="1">
    <location>
        <begin position="62"/>
        <end position="78"/>
    </location>
</feature>
<name>A0A7G5IJA3_9SPHN</name>
<organism evidence="3 4">
    <name type="scientific">Sandaracinobacteroides saxicola</name>
    <dbReference type="NCBI Taxonomy" id="2759707"/>
    <lineage>
        <taxon>Bacteria</taxon>
        <taxon>Pseudomonadati</taxon>
        <taxon>Pseudomonadota</taxon>
        <taxon>Alphaproteobacteria</taxon>
        <taxon>Sphingomonadales</taxon>
        <taxon>Sphingosinicellaceae</taxon>
        <taxon>Sandaracinobacteroides</taxon>
    </lineage>
</organism>
<reference evidence="3 4" key="1">
    <citation type="submission" date="2020-07" db="EMBL/GenBank/DDBJ databases">
        <title>Complete genome sequence for Sandaracinobacter sp. M6.</title>
        <authorList>
            <person name="Tang Y."/>
            <person name="Liu Q."/>
            <person name="Guo Z."/>
            <person name="Lei P."/>
            <person name="Huang B."/>
        </authorList>
    </citation>
    <scope>NUCLEOTIDE SEQUENCE [LARGE SCALE GENOMIC DNA]</scope>
    <source>
        <strain evidence="3 4">M6</strain>
    </source>
</reference>
<evidence type="ECO:0000256" key="2">
    <source>
        <dbReference type="SAM" id="SignalP"/>
    </source>
</evidence>
<accession>A0A7G5IJA3</accession>
<feature type="signal peptide" evidence="2">
    <location>
        <begin position="1"/>
        <end position="21"/>
    </location>
</feature>
<feature type="region of interest" description="Disordered" evidence="1">
    <location>
        <begin position="62"/>
        <end position="94"/>
    </location>
</feature>
<sequence>MIRATLLIAAALSATPLLAQAGTYRERLVTVYGTDACPKASNPDEIVVCTRRPEEERFRIPRPVRETDTSIDRRDNVGEQRAALASGKPSATGIGSCSSVGPGGMIGCNQGLNVVAAVRRAKEGIERAIEPVDK</sequence>
<dbReference type="KEGG" id="sand:H3309_02775"/>
<feature type="chain" id="PRO_5029020598" evidence="2">
    <location>
        <begin position="22"/>
        <end position="134"/>
    </location>
</feature>
<keyword evidence="4" id="KW-1185">Reference proteome</keyword>
<protein>
    <submittedName>
        <fullName evidence="3">Uncharacterized protein</fullName>
    </submittedName>
</protein>
<evidence type="ECO:0000256" key="1">
    <source>
        <dbReference type="SAM" id="MobiDB-lite"/>
    </source>
</evidence>
<dbReference type="EMBL" id="CP059851">
    <property type="protein sequence ID" value="QMW23445.1"/>
    <property type="molecule type" value="Genomic_DNA"/>
</dbReference>
<proteinExistence type="predicted"/>
<keyword evidence="2" id="KW-0732">Signal</keyword>
<dbReference type="Proteomes" id="UP000515292">
    <property type="component" value="Chromosome"/>
</dbReference>
<evidence type="ECO:0000313" key="3">
    <source>
        <dbReference type="EMBL" id="QMW23445.1"/>
    </source>
</evidence>